<comment type="caution">
    <text evidence="1">The sequence shown here is derived from an EMBL/GenBank/DDBJ whole genome shotgun (WGS) entry which is preliminary data.</text>
</comment>
<dbReference type="Proteomes" id="UP001246858">
    <property type="component" value="Unassembled WGS sequence"/>
</dbReference>
<organism evidence="1 2">
    <name type="scientific">Pedobacter africanus</name>
    <dbReference type="NCBI Taxonomy" id="151894"/>
    <lineage>
        <taxon>Bacteria</taxon>
        <taxon>Pseudomonadati</taxon>
        <taxon>Bacteroidota</taxon>
        <taxon>Sphingobacteriia</taxon>
        <taxon>Sphingobacteriales</taxon>
        <taxon>Sphingobacteriaceae</taxon>
        <taxon>Pedobacter</taxon>
    </lineage>
</organism>
<reference evidence="1" key="1">
    <citation type="submission" date="2023-07" db="EMBL/GenBank/DDBJ databases">
        <title>Sorghum-associated microbial communities from plants grown in Nebraska, USA.</title>
        <authorList>
            <person name="Schachtman D."/>
        </authorList>
    </citation>
    <scope>NUCLEOTIDE SEQUENCE</scope>
    <source>
        <strain evidence="1">2697</strain>
    </source>
</reference>
<proteinExistence type="predicted"/>
<sequence>MKIEFLKKIPAIVLLSTVIISCEQKVKTTSLSDPKPVKEPVAVQAAPPVNSIPHPATITIEKINAAQFNTATQQAKVSKPPEKITDFKTVQKRLAGVVEFKEMGGHLRVSKINFSNGTSTGNEDQLEDCSFVAYFPTEDILLLEGGHTIDVSFDLKTGQKTYDTGNPDLVSSSPSGKYRLNKVFEGQECFYHFIQEKKNGKFQKVFELDKIFKKKTGKWLCVIEKGFWTEDDTFYFREVIQYKETGNRYEYYKVRIIDDHN</sequence>
<protein>
    <submittedName>
        <fullName evidence="1">Uncharacterized protein</fullName>
    </submittedName>
</protein>
<gene>
    <name evidence="1" type="ORF">J2X78_005237</name>
</gene>
<evidence type="ECO:0000313" key="1">
    <source>
        <dbReference type="EMBL" id="MDR6786642.1"/>
    </source>
</evidence>
<keyword evidence="2" id="KW-1185">Reference proteome</keyword>
<name>A0ACC6L556_9SPHI</name>
<dbReference type="EMBL" id="JAVDTF010000007">
    <property type="protein sequence ID" value="MDR6786642.1"/>
    <property type="molecule type" value="Genomic_DNA"/>
</dbReference>
<accession>A0ACC6L556</accession>
<evidence type="ECO:0000313" key="2">
    <source>
        <dbReference type="Proteomes" id="UP001246858"/>
    </source>
</evidence>